<sequence>MVETNSLEADFRPDSNDTEKNLAAANTAIVIGAGFGGLASAIRLAARGIRTTVVDRLDIPGGRAAEFTRHTAGKTFRYDAGPTVLTAPILFEELFTLLGERLGDHVELMPVKPWYQMQFVDGSHLDYGGSTEQIQAEIAKFSTADAAAYPAYLAHSKKLFEKGYEELGTQPFLNWRAMARALPAMARLRADRSVYAVTARYFKHEHIRRAFSIQPLLVGGNPFDTTSIYSLIHYLERKWGVWFVRGGMARLVDALVALATRHGVQFVWNAEVAAIEVENGLASGVRLRDGRTFAADNIVCNADPGYVLTRLLPDGHRKVDAIKKKQYSMSLFVWYFSTDITYPDVAHHTILFGATYREVLRKIFDTLELPEDLSIYLHRPSATDPACAPPGHDAFYALVPVPNLRSDIDWTTVADTFKAALQATLEQRTLPGLGQHIVDEFHVTPEYFSKELLSPWGAGFSITPTLMQSAGFRFPNRSATIPNLYFAGAGTHPGAGVPGVVTSAKVVERLMFGSVQ</sequence>
<evidence type="ECO:0000256" key="2">
    <source>
        <dbReference type="ARBA" id="ARBA00004829"/>
    </source>
</evidence>
<dbReference type="EMBL" id="BAAAZE010000016">
    <property type="protein sequence ID" value="GAA4034058.1"/>
    <property type="molecule type" value="Genomic_DNA"/>
</dbReference>
<dbReference type="PROSITE" id="PS00982">
    <property type="entry name" value="PHYTOENE_DH"/>
    <property type="match status" value="1"/>
</dbReference>
<evidence type="ECO:0000256" key="7">
    <source>
        <dbReference type="ARBA" id="ARBA00023002"/>
    </source>
</evidence>
<comment type="caution">
    <text evidence="11">The sequence shown here is derived from an EMBL/GenBank/DDBJ whole genome shotgun (WGS) entry which is preliminary data.</text>
</comment>
<dbReference type="InterPro" id="IPR014105">
    <property type="entry name" value="Carotenoid/retinoid_OxRdtase"/>
</dbReference>
<dbReference type="PANTHER" id="PTHR43734:SF3">
    <property type="entry name" value="B-CAROTENE KETOLASE"/>
    <property type="match status" value="1"/>
</dbReference>
<evidence type="ECO:0000256" key="3">
    <source>
        <dbReference type="ARBA" id="ARBA00006046"/>
    </source>
</evidence>
<keyword evidence="4" id="KW-0285">Flavoprotein</keyword>
<dbReference type="SUPFAM" id="SSF51905">
    <property type="entry name" value="FAD/NAD(P)-binding domain"/>
    <property type="match status" value="1"/>
</dbReference>
<organism evidence="11 12">
    <name type="scientific">Actimicrobium antarcticum</name>
    <dbReference type="NCBI Taxonomy" id="1051899"/>
    <lineage>
        <taxon>Bacteria</taxon>
        <taxon>Pseudomonadati</taxon>
        <taxon>Pseudomonadota</taxon>
        <taxon>Betaproteobacteria</taxon>
        <taxon>Burkholderiales</taxon>
        <taxon>Oxalobacteraceae</taxon>
        <taxon>Actimicrobium</taxon>
    </lineage>
</organism>
<evidence type="ECO:0000256" key="4">
    <source>
        <dbReference type="ARBA" id="ARBA00022630"/>
    </source>
</evidence>
<keyword evidence="12" id="KW-1185">Reference proteome</keyword>
<reference evidence="12" key="1">
    <citation type="journal article" date="2019" name="Int. J. Syst. Evol. Microbiol.">
        <title>The Global Catalogue of Microorganisms (GCM) 10K type strain sequencing project: providing services to taxonomists for standard genome sequencing and annotation.</title>
        <authorList>
            <consortium name="The Broad Institute Genomics Platform"/>
            <consortium name="The Broad Institute Genome Sequencing Center for Infectious Disease"/>
            <person name="Wu L."/>
            <person name="Ma J."/>
        </authorList>
    </citation>
    <scope>NUCLEOTIDE SEQUENCE [LARGE SCALE GENOMIC DNA]</scope>
    <source>
        <strain evidence="12">JCM 16673</strain>
    </source>
</reference>
<keyword evidence="6" id="KW-0274">FAD</keyword>
<evidence type="ECO:0000256" key="6">
    <source>
        <dbReference type="ARBA" id="ARBA00022827"/>
    </source>
</evidence>
<dbReference type="Gene3D" id="3.50.50.60">
    <property type="entry name" value="FAD/NAD(P)-binding domain"/>
    <property type="match status" value="2"/>
</dbReference>
<proteinExistence type="inferred from homology"/>
<dbReference type="Pfam" id="PF01593">
    <property type="entry name" value="Amino_oxidase"/>
    <property type="match status" value="1"/>
</dbReference>
<accession>A0ABP7U0W4</accession>
<name>A0ABP7U0W4_9BURK</name>
<dbReference type="InterPro" id="IPR008150">
    <property type="entry name" value="Phytoene_DH_bac_CS"/>
</dbReference>
<comment type="cofactor">
    <cofactor evidence="1">
        <name>FAD</name>
        <dbReference type="ChEBI" id="CHEBI:57692"/>
    </cofactor>
</comment>
<evidence type="ECO:0000256" key="5">
    <source>
        <dbReference type="ARBA" id="ARBA00022746"/>
    </source>
</evidence>
<evidence type="ECO:0000313" key="12">
    <source>
        <dbReference type="Proteomes" id="UP001501353"/>
    </source>
</evidence>
<evidence type="ECO:0000256" key="9">
    <source>
        <dbReference type="RuleBase" id="RU362075"/>
    </source>
</evidence>
<dbReference type="InterPro" id="IPR036188">
    <property type="entry name" value="FAD/NAD-bd_sf"/>
</dbReference>
<keyword evidence="5 9" id="KW-0125">Carotenoid biosynthesis</keyword>
<keyword evidence="7 9" id="KW-0560">Oxidoreductase</keyword>
<evidence type="ECO:0000256" key="1">
    <source>
        <dbReference type="ARBA" id="ARBA00001974"/>
    </source>
</evidence>
<comment type="similarity">
    <text evidence="3 9">Belongs to the carotenoid/retinoid oxidoreductase family.</text>
</comment>
<dbReference type="Proteomes" id="UP001501353">
    <property type="component" value="Unassembled WGS sequence"/>
</dbReference>
<dbReference type="PANTHER" id="PTHR43734">
    <property type="entry name" value="PHYTOENE DESATURASE"/>
    <property type="match status" value="1"/>
</dbReference>
<evidence type="ECO:0000256" key="8">
    <source>
        <dbReference type="ARBA" id="ARBA00031986"/>
    </source>
</evidence>
<feature type="domain" description="Amine oxidase" evidence="10">
    <location>
        <begin position="36"/>
        <end position="505"/>
    </location>
</feature>
<dbReference type="InterPro" id="IPR002937">
    <property type="entry name" value="Amino_oxidase"/>
</dbReference>
<evidence type="ECO:0000313" key="11">
    <source>
        <dbReference type="EMBL" id="GAA4034058.1"/>
    </source>
</evidence>
<gene>
    <name evidence="11" type="ORF">GCM10022212_36650</name>
</gene>
<dbReference type="NCBIfam" id="TIGR02734">
    <property type="entry name" value="crtI_fam"/>
    <property type="match status" value="1"/>
</dbReference>
<evidence type="ECO:0000259" key="10">
    <source>
        <dbReference type="Pfam" id="PF01593"/>
    </source>
</evidence>
<protein>
    <recommendedName>
        <fullName evidence="8">Phytoene dehydrogenase</fullName>
    </recommendedName>
</protein>
<comment type="pathway">
    <text evidence="2 9">Carotenoid biosynthesis.</text>
</comment>